<comment type="caution">
    <text evidence="2">The sequence shown here is derived from an EMBL/GenBank/DDBJ whole genome shotgun (WGS) entry which is preliminary data.</text>
</comment>
<sequence>MVRRGRRTRRWPCGWQGRPCPSPDAPGSSWTCGARQRSGRPIPAGDDPTGKGNGSGCSSRRQHCWCTHTVPPRKRGTPAAHGSRNTPSRNDGPSSWHGAPNGNAPWPRSPHGHAAPTPWNER</sequence>
<evidence type="ECO:0000256" key="1">
    <source>
        <dbReference type="SAM" id="MobiDB-lite"/>
    </source>
</evidence>
<evidence type="ECO:0000313" key="3">
    <source>
        <dbReference type="Proteomes" id="UP001221898"/>
    </source>
</evidence>
<feature type="compositionally biased region" description="Polar residues" evidence="1">
    <location>
        <begin position="83"/>
        <end position="93"/>
    </location>
</feature>
<gene>
    <name evidence="2" type="ORF">AAFF_G00385630</name>
</gene>
<evidence type="ECO:0000313" key="2">
    <source>
        <dbReference type="EMBL" id="KAJ8401332.1"/>
    </source>
</evidence>
<name>A0AAD7SFG5_9TELE</name>
<dbReference type="EMBL" id="JAINUG010000071">
    <property type="protein sequence ID" value="KAJ8401332.1"/>
    <property type="molecule type" value="Genomic_DNA"/>
</dbReference>
<dbReference type="Proteomes" id="UP001221898">
    <property type="component" value="Unassembled WGS sequence"/>
</dbReference>
<dbReference type="AlphaFoldDB" id="A0AAD7SFG5"/>
<keyword evidence="3" id="KW-1185">Reference proteome</keyword>
<feature type="compositionally biased region" description="Basic residues" evidence="1">
    <location>
        <begin position="1"/>
        <end position="10"/>
    </location>
</feature>
<feature type="region of interest" description="Disordered" evidence="1">
    <location>
        <begin position="1"/>
        <end position="122"/>
    </location>
</feature>
<proteinExistence type="predicted"/>
<accession>A0AAD7SFG5</accession>
<reference evidence="2" key="1">
    <citation type="journal article" date="2023" name="Science">
        <title>Genome structures resolve the early diversification of teleost fishes.</title>
        <authorList>
            <person name="Parey E."/>
            <person name="Louis A."/>
            <person name="Montfort J."/>
            <person name="Bouchez O."/>
            <person name="Roques C."/>
            <person name="Iampietro C."/>
            <person name="Lluch J."/>
            <person name="Castinel A."/>
            <person name="Donnadieu C."/>
            <person name="Desvignes T."/>
            <person name="Floi Bucao C."/>
            <person name="Jouanno E."/>
            <person name="Wen M."/>
            <person name="Mejri S."/>
            <person name="Dirks R."/>
            <person name="Jansen H."/>
            <person name="Henkel C."/>
            <person name="Chen W.J."/>
            <person name="Zahm M."/>
            <person name="Cabau C."/>
            <person name="Klopp C."/>
            <person name="Thompson A.W."/>
            <person name="Robinson-Rechavi M."/>
            <person name="Braasch I."/>
            <person name="Lecointre G."/>
            <person name="Bobe J."/>
            <person name="Postlethwait J.H."/>
            <person name="Berthelot C."/>
            <person name="Roest Crollius H."/>
            <person name="Guiguen Y."/>
        </authorList>
    </citation>
    <scope>NUCLEOTIDE SEQUENCE</scope>
    <source>
        <strain evidence="2">NC1722</strain>
    </source>
</reference>
<organism evidence="2 3">
    <name type="scientific">Aldrovandia affinis</name>
    <dbReference type="NCBI Taxonomy" id="143900"/>
    <lineage>
        <taxon>Eukaryota</taxon>
        <taxon>Metazoa</taxon>
        <taxon>Chordata</taxon>
        <taxon>Craniata</taxon>
        <taxon>Vertebrata</taxon>
        <taxon>Euteleostomi</taxon>
        <taxon>Actinopterygii</taxon>
        <taxon>Neopterygii</taxon>
        <taxon>Teleostei</taxon>
        <taxon>Notacanthiformes</taxon>
        <taxon>Halosauridae</taxon>
        <taxon>Aldrovandia</taxon>
    </lineage>
</organism>
<protein>
    <submittedName>
        <fullName evidence="2">Uncharacterized protein</fullName>
    </submittedName>
</protein>